<organism evidence="1">
    <name type="scientific">Rhizophagus irregularis (strain DAOM 181602 / DAOM 197198 / MUCL 43194)</name>
    <name type="common">Arbuscular mycorrhizal fungus</name>
    <name type="synonym">Glomus intraradices</name>
    <dbReference type="NCBI Taxonomy" id="747089"/>
    <lineage>
        <taxon>Eukaryota</taxon>
        <taxon>Fungi</taxon>
        <taxon>Fungi incertae sedis</taxon>
        <taxon>Mucoromycota</taxon>
        <taxon>Glomeromycotina</taxon>
        <taxon>Glomeromycetes</taxon>
        <taxon>Glomerales</taxon>
        <taxon>Glomeraceae</taxon>
        <taxon>Rhizophagus</taxon>
    </lineage>
</organism>
<dbReference type="AlphaFoldDB" id="U9TVL1"/>
<proteinExistence type="predicted"/>
<gene>
    <name evidence="1" type="ORF">GLOINDRAFT_27402</name>
</gene>
<sequence>MEPSVPLVKFVKKIVISRNPLYRGTLLMFRYIKVPVYRISLCTYSALYLYIIKLICKIQLVHTFQHFI</sequence>
<protein>
    <submittedName>
        <fullName evidence="1">Uncharacterized protein</fullName>
    </submittedName>
</protein>
<reference evidence="1" key="1">
    <citation type="submission" date="2013-07" db="EMBL/GenBank/DDBJ databases">
        <title>The genome of an arbuscular mycorrhizal fungus provides insights into the evolution of the oldest plant symbiosis.</title>
        <authorList>
            <consortium name="DOE Joint Genome Institute"/>
            <person name="Tisserant E."/>
            <person name="Malbreil M."/>
            <person name="Kuo A."/>
            <person name="Kohler A."/>
            <person name="Symeonidi A."/>
            <person name="Balestrini R."/>
            <person name="Charron P."/>
            <person name="Duensing N."/>
            <person name="Frei-dit-Frey N."/>
            <person name="Gianinazzi-Pearson V."/>
            <person name="Gilbert B."/>
            <person name="Handa Y."/>
            <person name="Hijri M."/>
            <person name="Kaul R."/>
            <person name="Kawaguchi M."/>
            <person name="Krajinski F."/>
            <person name="Lammers P."/>
            <person name="Lapierre D."/>
            <person name="Masclaux F.G."/>
            <person name="Murat C."/>
            <person name="Morin E."/>
            <person name="Ndikumana S."/>
            <person name="Pagni M."/>
            <person name="Petitpierre D."/>
            <person name="Requena N."/>
            <person name="Rosikiewicz P."/>
            <person name="Riley R."/>
            <person name="Saito K."/>
            <person name="San Clemente H."/>
            <person name="Shapiro H."/>
            <person name="van Tuinen D."/>
            <person name="Becard G."/>
            <person name="Bonfante P."/>
            <person name="Paszkowski U."/>
            <person name="Shachar-Hill Y."/>
            <person name="Young J.P."/>
            <person name="Sanders I.R."/>
            <person name="Henrissat B."/>
            <person name="Rensing S.A."/>
            <person name="Grigoriev I.V."/>
            <person name="Corradi N."/>
            <person name="Roux C."/>
            <person name="Martin F."/>
        </authorList>
    </citation>
    <scope>NUCLEOTIDE SEQUENCE</scope>
    <source>
        <strain evidence="1">DAOM 197198</strain>
    </source>
</reference>
<accession>U9TVL1</accession>
<name>U9TVL1_RHIID</name>
<evidence type="ECO:0000313" key="1">
    <source>
        <dbReference type="EMBL" id="ESA12214.1"/>
    </source>
</evidence>
<dbReference type="HOGENOM" id="CLU_2795229_0_0_1"/>
<dbReference type="EMBL" id="KI285165">
    <property type="protein sequence ID" value="ESA12214.1"/>
    <property type="molecule type" value="Genomic_DNA"/>
</dbReference>